<dbReference type="RefSeq" id="WP_427854445.1">
    <property type="nucleotide sequence ID" value="NZ_MLBF01000061.1"/>
</dbReference>
<keyword evidence="2" id="KW-1185">Reference proteome</keyword>
<proteinExistence type="predicted"/>
<dbReference type="EMBL" id="MLBF01000061">
    <property type="protein sequence ID" value="OLN27219.1"/>
    <property type="molecule type" value="Genomic_DNA"/>
</dbReference>
<gene>
    <name evidence="1" type="ORF">DSOL_4644</name>
</gene>
<evidence type="ECO:0000313" key="2">
    <source>
        <dbReference type="Proteomes" id="UP000186102"/>
    </source>
</evidence>
<accession>A0A1Q8QIQ0</accession>
<sequence length="122" mass="13926">MLKHFGVVRGEEVVKAINRMPAFALTGDPTNKKHLIIETFPTGITLGLFPDVFPIKYKIKSKVEFGTSKMEMGRIINLFKRLSDFNPQVYNVEDFFSDSLGIQAMSKKGYKNLEDKLDAFLY</sequence>
<evidence type="ECO:0000313" key="1">
    <source>
        <dbReference type="EMBL" id="OLN27219.1"/>
    </source>
</evidence>
<reference evidence="1 2" key="1">
    <citation type="submission" date="2016-09" db="EMBL/GenBank/DDBJ databases">
        <title>Complete genome of Desulfosporosinus sp. OL.</title>
        <authorList>
            <person name="Mardanov A."/>
            <person name="Beletsky A."/>
            <person name="Panova A."/>
            <person name="Karnachuk O."/>
            <person name="Ravin N."/>
        </authorList>
    </citation>
    <scope>NUCLEOTIDE SEQUENCE [LARGE SCALE GENOMIC DNA]</scope>
    <source>
        <strain evidence="1 2">OL</strain>
    </source>
</reference>
<comment type="caution">
    <text evidence="1">The sequence shown here is derived from an EMBL/GenBank/DDBJ whole genome shotgun (WGS) entry which is preliminary data.</text>
</comment>
<protein>
    <submittedName>
        <fullName evidence="1">Uncharacterized protein</fullName>
    </submittedName>
</protein>
<dbReference type="AlphaFoldDB" id="A0A1Q8QIQ0"/>
<dbReference type="Proteomes" id="UP000186102">
    <property type="component" value="Unassembled WGS sequence"/>
</dbReference>
<name>A0A1Q8QIQ0_9FIRM</name>
<organism evidence="1 2">
    <name type="scientific">Desulfosporosinus metallidurans</name>
    <dbReference type="NCBI Taxonomy" id="1888891"/>
    <lineage>
        <taxon>Bacteria</taxon>
        <taxon>Bacillati</taxon>
        <taxon>Bacillota</taxon>
        <taxon>Clostridia</taxon>
        <taxon>Eubacteriales</taxon>
        <taxon>Desulfitobacteriaceae</taxon>
        <taxon>Desulfosporosinus</taxon>
    </lineage>
</organism>